<name>S8ESW3_FOMSC</name>
<evidence type="ECO:0000313" key="2">
    <source>
        <dbReference type="Proteomes" id="UP000015241"/>
    </source>
</evidence>
<keyword evidence="2" id="KW-1185">Reference proteome</keyword>
<dbReference type="EMBL" id="KE504340">
    <property type="protein sequence ID" value="EPS92815.1"/>
    <property type="molecule type" value="Genomic_DNA"/>
</dbReference>
<dbReference type="InParanoid" id="S8ESW3"/>
<protein>
    <submittedName>
        <fullName evidence="1">Uncharacterized protein</fullName>
    </submittedName>
</protein>
<gene>
    <name evidence="1" type="ORF">FOMPIDRAFT_1026690</name>
</gene>
<reference evidence="1 2" key="1">
    <citation type="journal article" date="2012" name="Science">
        <title>The Paleozoic origin of enzymatic lignin decomposition reconstructed from 31 fungal genomes.</title>
        <authorList>
            <person name="Floudas D."/>
            <person name="Binder M."/>
            <person name="Riley R."/>
            <person name="Barry K."/>
            <person name="Blanchette R.A."/>
            <person name="Henrissat B."/>
            <person name="Martinez A.T."/>
            <person name="Otillar R."/>
            <person name="Spatafora J.W."/>
            <person name="Yadav J.S."/>
            <person name="Aerts A."/>
            <person name="Benoit I."/>
            <person name="Boyd A."/>
            <person name="Carlson A."/>
            <person name="Copeland A."/>
            <person name="Coutinho P.M."/>
            <person name="de Vries R.P."/>
            <person name="Ferreira P."/>
            <person name="Findley K."/>
            <person name="Foster B."/>
            <person name="Gaskell J."/>
            <person name="Glotzer D."/>
            <person name="Gorecki P."/>
            <person name="Heitman J."/>
            <person name="Hesse C."/>
            <person name="Hori C."/>
            <person name="Igarashi K."/>
            <person name="Jurgens J.A."/>
            <person name="Kallen N."/>
            <person name="Kersten P."/>
            <person name="Kohler A."/>
            <person name="Kuees U."/>
            <person name="Kumar T.K.A."/>
            <person name="Kuo A."/>
            <person name="LaButti K."/>
            <person name="Larrondo L.F."/>
            <person name="Lindquist E."/>
            <person name="Ling A."/>
            <person name="Lombard V."/>
            <person name="Lucas S."/>
            <person name="Lundell T."/>
            <person name="Martin R."/>
            <person name="McLaughlin D.J."/>
            <person name="Morgenstern I."/>
            <person name="Morin E."/>
            <person name="Murat C."/>
            <person name="Nagy L.G."/>
            <person name="Nolan M."/>
            <person name="Ohm R.A."/>
            <person name="Patyshakuliyeva A."/>
            <person name="Rokas A."/>
            <person name="Ruiz-Duenas F.J."/>
            <person name="Sabat G."/>
            <person name="Salamov A."/>
            <person name="Samejima M."/>
            <person name="Schmutz J."/>
            <person name="Slot J.C."/>
            <person name="St John F."/>
            <person name="Stenlid J."/>
            <person name="Sun H."/>
            <person name="Sun S."/>
            <person name="Syed K."/>
            <person name="Tsang A."/>
            <person name="Wiebenga A."/>
            <person name="Young D."/>
            <person name="Pisabarro A."/>
            <person name="Eastwood D.C."/>
            <person name="Martin F."/>
            <person name="Cullen D."/>
            <person name="Grigoriev I.V."/>
            <person name="Hibbett D.S."/>
        </authorList>
    </citation>
    <scope>NUCLEOTIDE SEQUENCE</scope>
    <source>
        <strain evidence="2">FP-58527</strain>
    </source>
</reference>
<organism evidence="1 2">
    <name type="scientific">Fomitopsis schrenkii</name>
    <name type="common">Brown rot fungus</name>
    <dbReference type="NCBI Taxonomy" id="2126942"/>
    <lineage>
        <taxon>Eukaryota</taxon>
        <taxon>Fungi</taxon>
        <taxon>Dikarya</taxon>
        <taxon>Basidiomycota</taxon>
        <taxon>Agaricomycotina</taxon>
        <taxon>Agaricomycetes</taxon>
        <taxon>Polyporales</taxon>
        <taxon>Fomitopsis</taxon>
    </lineage>
</organism>
<evidence type="ECO:0000313" key="1">
    <source>
        <dbReference type="EMBL" id="EPS92815.1"/>
    </source>
</evidence>
<dbReference type="AlphaFoldDB" id="S8ESW3"/>
<sequence length="123" mass="13440">MPGCWAALRPCWFASPSSLPLPDAIHHAHALPLSLQLVIPQVQRRGEPSAVGIPMRWVLIAHAAGQCANSTLHRDLVLWPARPSPLLPGTLVVIASRAIALLFTRLRICREPGRALCRVRIAQ</sequence>
<dbReference type="Proteomes" id="UP000015241">
    <property type="component" value="Unassembled WGS sequence"/>
</dbReference>
<proteinExistence type="predicted"/>
<accession>S8ESW3</accession>
<dbReference type="HOGENOM" id="CLU_2015319_0_0_1"/>